<evidence type="ECO:0008006" key="3">
    <source>
        <dbReference type="Google" id="ProtNLM"/>
    </source>
</evidence>
<organism evidence="1 2">
    <name type="scientific">Vogesella alkaliphila</name>
    <dbReference type="NCBI Taxonomy" id="1193621"/>
    <lineage>
        <taxon>Bacteria</taxon>
        <taxon>Pseudomonadati</taxon>
        <taxon>Pseudomonadota</taxon>
        <taxon>Betaproteobacteria</taxon>
        <taxon>Neisseriales</taxon>
        <taxon>Chromobacteriaceae</taxon>
        <taxon>Vogesella</taxon>
    </lineage>
</organism>
<evidence type="ECO:0000313" key="1">
    <source>
        <dbReference type="EMBL" id="GGX95646.1"/>
    </source>
</evidence>
<comment type="caution">
    <text evidence="1">The sequence shown here is derived from an EMBL/GenBank/DDBJ whole genome shotgun (WGS) entry which is preliminary data.</text>
</comment>
<evidence type="ECO:0000313" key="2">
    <source>
        <dbReference type="Proteomes" id="UP000600877"/>
    </source>
</evidence>
<dbReference type="EMBL" id="BMYW01000008">
    <property type="protein sequence ID" value="GGX95646.1"/>
    <property type="molecule type" value="Genomic_DNA"/>
</dbReference>
<keyword evidence="2" id="KW-1185">Reference proteome</keyword>
<sequence>MDLPATPATTLDALQQRLADCGLQPAASRHGTALCWQGLRLGGNGDADIDIELAVTPHPAARQYGFMLFVGCTPALREQARPLLDALAPAAGAWLWCGPRGAGRFCQRVFDAFLYINGPLLHETMRHGQTQPDWPAFFASQLQLGQQLLALAQQYRRAQHDDSQPDLGALLQEFARPPLLHSHYALTLARLLELGLAQQPLTQAVFEQLLRPAP</sequence>
<proteinExistence type="predicted"/>
<reference evidence="2" key="1">
    <citation type="journal article" date="2019" name="Int. J. Syst. Evol. Microbiol.">
        <title>The Global Catalogue of Microorganisms (GCM) 10K type strain sequencing project: providing services to taxonomists for standard genome sequencing and annotation.</title>
        <authorList>
            <consortium name="The Broad Institute Genomics Platform"/>
            <consortium name="The Broad Institute Genome Sequencing Center for Infectious Disease"/>
            <person name="Wu L."/>
            <person name="Ma J."/>
        </authorList>
    </citation>
    <scope>NUCLEOTIDE SEQUENCE [LARGE SCALE GENOMIC DNA]</scope>
    <source>
        <strain evidence="2">KCTC 32041</strain>
    </source>
</reference>
<name>A0ABQ2YY00_9NEIS</name>
<protein>
    <recommendedName>
        <fullName evidence="3">Nucleotidyltransferase domain-containing protein</fullName>
    </recommendedName>
</protein>
<dbReference type="RefSeq" id="WP_189374658.1">
    <property type="nucleotide sequence ID" value="NZ_BMYW01000008.1"/>
</dbReference>
<dbReference type="Proteomes" id="UP000600877">
    <property type="component" value="Unassembled WGS sequence"/>
</dbReference>
<accession>A0ABQ2YY00</accession>
<gene>
    <name evidence="1" type="ORF">GCM10011290_24370</name>
</gene>